<dbReference type="EMBL" id="JAUSRB010000001">
    <property type="protein sequence ID" value="MDP9861395.1"/>
    <property type="molecule type" value="Genomic_DNA"/>
</dbReference>
<keyword evidence="3" id="KW-1003">Cell membrane</keyword>
<reference evidence="8 9" key="1">
    <citation type="submission" date="2023-07" db="EMBL/GenBank/DDBJ databases">
        <title>Sequencing the genomes of 1000 actinobacteria strains.</title>
        <authorList>
            <person name="Klenk H.-P."/>
        </authorList>
    </citation>
    <scope>NUCLEOTIDE SEQUENCE [LARGE SCALE GENOMIC DNA]</scope>
    <source>
        <strain evidence="8 9">DSM 44109</strain>
    </source>
</reference>
<evidence type="ECO:0000256" key="3">
    <source>
        <dbReference type="ARBA" id="ARBA00022475"/>
    </source>
</evidence>
<dbReference type="Pfam" id="PF02322">
    <property type="entry name" value="Cyt_bd_oxida_II"/>
    <property type="match status" value="1"/>
</dbReference>
<evidence type="ECO:0000256" key="7">
    <source>
        <dbReference type="SAM" id="Phobius"/>
    </source>
</evidence>
<dbReference type="PANTHER" id="PTHR43141">
    <property type="entry name" value="CYTOCHROME BD2 SUBUNIT II"/>
    <property type="match status" value="1"/>
</dbReference>
<dbReference type="RefSeq" id="WP_306857164.1">
    <property type="nucleotide sequence ID" value="NZ_JAUSRB010000001.1"/>
</dbReference>
<keyword evidence="5 7" id="KW-1133">Transmembrane helix</keyword>
<accession>A0ABT9QYW1</accession>
<feature type="transmembrane region" description="Helical" evidence="7">
    <location>
        <begin position="226"/>
        <end position="245"/>
    </location>
</feature>
<dbReference type="Proteomes" id="UP001230426">
    <property type="component" value="Unassembled WGS sequence"/>
</dbReference>
<gene>
    <name evidence="8" type="ORF">J2S55_000654</name>
</gene>
<dbReference type="EC" id="1.10.3.-" evidence="8"/>
<feature type="transmembrane region" description="Helical" evidence="7">
    <location>
        <begin position="252"/>
        <end position="272"/>
    </location>
</feature>
<evidence type="ECO:0000256" key="4">
    <source>
        <dbReference type="ARBA" id="ARBA00022692"/>
    </source>
</evidence>
<keyword evidence="6 7" id="KW-0472">Membrane</keyword>
<name>A0ABT9QYW1_9ACTN</name>
<evidence type="ECO:0000256" key="6">
    <source>
        <dbReference type="ARBA" id="ARBA00023136"/>
    </source>
</evidence>
<dbReference type="InterPro" id="IPR003317">
    <property type="entry name" value="Cyt-d_oxidase_su2"/>
</dbReference>
<feature type="transmembrane region" description="Helical" evidence="7">
    <location>
        <begin position="120"/>
        <end position="140"/>
    </location>
</feature>
<feature type="transmembrane region" description="Helical" evidence="7">
    <location>
        <begin position="6"/>
        <end position="28"/>
    </location>
</feature>
<protein>
    <submittedName>
        <fullName evidence="8">Cytochrome d ubiquinol oxidase subunit II</fullName>
        <ecNumber evidence="8">1.10.3.-</ecNumber>
    </submittedName>
</protein>
<organism evidence="8 9">
    <name type="scientific">Streptosporangium brasiliense</name>
    <dbReference type="NCBI Taxonomy" id="47480"/>
    <lineage>
        <taxon>Bacteria</taxon>
        <taxon>Bacillati</taxon>
        <taxon>Actinomycetota</taxon>
        <taxon>Actinomycetes</taxon>
        <taxon>Streptosporangiales</taxon>
        <taxon>Streptosporangiaceae</taxon>
        <taxon>Streptosporangium</taxon>
    </lineage>
</organism>
<dbReference type="NCBIfam" id="TIGR00203">
    <property type="entry name" value="cydB"/>
    <property type="match status" value="1"/>
</dbReference>
<feature type="transmembrane region" description="Helical" evidence="7">
    <location>
        <begin position="200"/>
        <end position="220"/>
    </location>
</feature>
<comment type="similarity">
    <text evidence="2">Belongs to the cytochrome ubiquinol oxidase subunit 2 family.</text>
</comment>
<evidence type="ECO:0000256" key="1">
    <source>
        <dbReference type="ARBA" id="ARBA00004651"/>
    </source>
</evidence>
<dbReference type="PANTHER" id="PTHR43141:SF4">
    <property type="entry name" value="CYTOCHROME BD2 SUBUNIT II"/>
    <property type="match status" value="1"/>
</dbReference>
<feature type="transmembrane region" description="Helical" evidence="7">
    <location>
        <begin position="300"/>
        <end position="323"/>
    </location>
</feature>
<comment type="caution">
    <text evidence="8">The sequence shown here is derived from an EMBL/GenBank/DDBJ whole genome shotgun (WGS) entry which is preliminary data.</text>
</comment>
<feature type="transmembrane region" description="Helical" evidence="7">
    <location>
        <begin position="160"/>
        <end position="180"/>
    </location>
</feature>
<evidence type="ECO:0000313" key="8">
    <source>
        <dbReference type="EMBL" id="MDP9861395.1"/>
    </source>
</evidence>
<feature type="transmembrane region" description="Helical" evidence="7">
    <location>
        <begin position="49"/>
        <end position="74"/>
    </location>
</feature>
<evidence type="ECO:0000256" key="2">
    <source>
        <dbReference type="ARBA" id="ARBA00007543"/>
    </source>
</evidence>
<evidence type="ECO:0000256" key="5">
    <source>
        <dbReference type="ARBA" id="ARBA00022989"/>
    </source>
</evidence>
<dbReference type="GO" id="GO:0016491">
    <property type="term" value="F:oxidoreductase activity"/>
    <property type="evidence" value="ECO:0007669"/>
    <property type="project" value="UniProtKB-KW"/>
</dbReference>
<keyword evidence="9" id="KW-1185">Reference proteome</keyword>
<feature type="transmembrane region" description="Helical" evidence="7">
    <location>
        <begin position="80"/>
        <end position="100"/>
    </location>
</feature>
<comment type="subcellular location">
    <subcellularLocation>
        <location evidence="1">Cell membrane</location>
        <topology evidence="1">Multi-pass membrane protein</topology>
    </subcellularLocation>
</comment>
<keyword evidence="4 7" id="KW-0812">Transmembrane</keyword>
<proteinExistence type="inferred from homology"/>
<keyword evidence="8" id="KW-0560">Oxidoreductase</keyword>
<sequence>MSLEVTWLALLGLLLAGYFVLGGYDYGVQMLQSPLARDESERRLALNSFGPFFLGNEVWLVAFGGVLIGAFPFLEGPLLSGMYAPVGVILGGVVLGNVAVQLRSRHEGRAARAVWDRLALVGGVVPAAGWGLVLGLLIRGLPLTPQGTFTVGLAELLDPFVLLCGATTLALFAGHGAAFLAMRTRGGLRERAIRAGRPLLGVAALCALAGLALGALSGVAADGRTAALLTGALLLALVVAVVALSRGGARTAFAATCCAAALPVLIAGLGLYPDLLVSTGGGAYRLAVPEAAADAATLQLLLPLGTLVIPLLIAFQAFNWWAFRGRVDGRHSIYL</sequence>
<evidence type="ECO:0000313" key="9">
    <source>
        <dbReference type="Proteomes" id="UP001230426"/>
    </source>
</evidence>